<dbReference type="AlphaFoldDB" id="A0A6J7N927"/>
<dbReference type="Gene3D" id="3.40.960.10">
    <property type="entry name" value="VSR Endonuclease"/>
    <property type="match status" value="1"/>
</dbReference>
<protein>
    <submittedName>
        <fullName evidence="1">Unannotated protein</fullName>
    </submittedName>
</protein>
<evidence type="ECO:0000313" key="1">
    <source>
        <dbReference type="EMBL" id="CAB4989677.1"/>
    </source>
</evidence>
<dbReference type="InterPro" id="IPR011335">
    <property type="entry name" value="Restrct_endonuc-II-like"/>
</dbReference>
<dbReference type="EMBL" id="CAFBOM010000148">
    <property type="protein sequence ID" value="CAB4989677.1"/>
    <property type="molecule type" value="Genomic_DNA"/>
</dbReference>
<name>A0A6J7N927_9ZZZZ</name>
<accession>A0A6J7N927</accession>
<sequence>MRRTADMVFRSAQVAVFVDGCFWHRCPVHSTDPKTNADYWTPKLRRNVERDRETDQLLADAGWVSVRVWEHEDPKEAAGLVASIVTARRISA</sequence>
<proteinExistence type="predicted"/>
<gene>
    <name evidence="1" type="ORF">UFOPK3957_00941</name>
</gene>
<organism evidence="1">
    <name type="scientific">freshwater metagenome</name>
    <dbReference type="NCBI Taxonomy" id="449393"/>
    <lineage>
        <taxon>unclassified sequences</taxon>
        <taxon>metagenomes</taxon>
        <taxon>ecological metagenomes</taxon>
    </lineage>
</organism>
<dbReference type="SUPFAM" id="SSF52980">
    <property type="entry name" value="Restriction endonuclease-like"/>
    <property type="match status" value="1"/>
</dbReference>
<reference evidence="1" key="1">
    <citation type="submission" date="2020-05" db="EMBL/GenBank/DDBJ databases">
        <authorList>
            <person name="Chiriac C."/>
            <person name="Salcher M."/>
            <person name="Ghai R."/>
            <person name="Kavagutti S V."/>
        </authorList>
    </citation>
    <scope>NUCLEOTIDE SEQUENCE</scope>
</reference>